<dbReference type="GO" id="GO:0016020">
    <property type="term" value="C:membrane"/>
    <property type="evidence" value="ECO:0007669"/>
    <property type="project" value="UniProtKB-SubCell"/>
</dbReference>
<gene>
    <name evidence="8" type="ORF">CGZ93_00405</name>
</gene>
<dbReference type="PANTHER" id="PTHR43077">
    <property type="entry name" value="TRANSPORT PERMEASE YVFS-RELATED"/>
    <property type="match status" value="1"/>
</dbReference>
<evidence type="ECO:0000256" key="5">
    <source>
        <dbReference type="SAM" id="MobiDB-lite"/>
    </source>
</evidence>
<evidence type="ECO:0000259" key="7">
    <source>
        <dbReference type="Pfam" id="PF12698"/>
    </source>
</evidence>
<accession>A0A255HC74</accession>
<name>A0A255HC74_9ACTN</name>
<dbReference type="NCBIfam" id="TIGR03062">
    <property type="entry name" value="pip_yhgE_Cterm"/>
    <property type="match status" value="1"/>
</dbReference>
<dbReference type="NCBIfam" id="TIGR03061">
    <property type="entry name" value="pip_yhgE_Nterm"/>
    <property type="match status" value="1"/>
</dbReference>
<dbReference type="Proteomes" id="UP000216311">
    <property type="component" value="Unassembled WGS sequence"/>
</dbReference>
<feature type="domain" description="ABC-2 type transporter transmembrane" evidence="7">
    <location>
        <begin position="421"/>
        <end position="685"/>
    </location>
</feature>
<dbReference type="InterPro" id="IPR013525">
    <property type="entry name" value="ABC2_TM"/>
</dbReference>
<dbReference type="InterPro" id="IPR023908">
    <property type="entry name" value="xxxLxxG_rpt"/>
</dbReference>
<organism evidence="8 9">
    <name type="scientific">Enemella dayhoffiae</name>
    <dbReference type="NCBI Taxonomy" id="2016507"/>
    <lineage>
        <taxon>Bacteria</taxon>
        <taxon>Bacillati</taxon>
        <taxon>Actinomycetota</taxon>
        <taxon>Actinomycetes</taxon>
        <taxon>Propionibacteriales</taxon>
        <taxon>Propionibacteriaceae</taxon>
        <taxon>Enemella</taxon>
    </lineage>
</organism>
<keyword evidence="2 6" id="KW-0812">Transmembrane</keyword>
<evidence type="ECO:0000256" key="1">
    <source>
        <dbReference type="ARBA" id="ARBA00004141"/>
    </source>
</evidence>
<dbReference type="Pfam" id="PF12698">
    <property type="entry name" value="ABC2_membrane_3"/>
    <property type="match status" value="2"/>
</dbReference>
<feature type="transmembrane region" description="Helical" evidence="6">
    <location>
        <begin position="608"/>
        <end position="626"/>
    </location>
</feature>
<dbReference type="InterPro" id="IPR017500">
    <property type="entry name" value="Phage_infect_YhgE_N"/>
</dbReference>
<evidence type="ECO:0000256" key="3">
    <source>
        <dbReference type="ARBA" id="ARBA00022989"/>
    </source>
</evidence>
<feature type="transmembrane region" description="Helical" evidence="6">
    <location>
        <begin position="582"/>
        <end position="601"/>
    </location>
</feature>
<dbReference type="OrthoDB" id="9811483at2"/>
<evidence type="ECO:0000256" key="6">
    <source>
        <dbReference type="SAM" id="Phobius"/>
    </source>
</evidence>
<dbReference type="GO" id="GO:0140359">
    <property type="term" value="F:ABC-type transporter activity"/>
    <property type="evidence" value="ECO:0007669"/>
    <property type="project" value="InterPro"/>
</dbReference>
<sequence>MLSRFELRRFRGLLPKLALIFAALVPVFYGAIYLGANWNPAARMDHLPVAVVNEDIPVDYQGKHVQAGKDFTDSMLEKRNFDWHVVTAAEAERGLREGDYYLTVHVPSDFSANLVSGGGTDPQRAGITLRRNDANGFVIGSLVARAQDSITEAVDQTAVESYFRAVFGNLAEIRGGMVNARDGSVRLRDGLAQAKEGSAQLATGTSQAADAGAQLHEGAGQLASGMGQLQTGSQQLSDGMSKLSSGSQDLANGADQVAAGTQTLHDTVVPALQRIDGTLPQIKSDASTINTDVQSVTSSVGGSSQSISNDLSQLSSALDQLAAADPQVTQTKAYADARQRLRDGQQRAEAVTARSAAIGQRSATLNGRVQGSNLSGDLKTAESKLAQLNDGAHAVASGADTLHRGIVTADHGAGQLQAGINSAAGGAQQLNTGSGQLADGLVKLKDGAARLDTGNQQLLDGANQLASGLSDGVNRLPVLSPEQTDQAVQVLSSPADVRMDVLNPAGAYGRGLAPLFFSIALWVFGISGFLVMRPISGRLLAGRLHPLHVMLSAWLPFGTVAFTGGMLMLGTVWVVLGLDPVHPLAAIALTGLVALTFSLIAHLLRMALGLPGSAVLLVVLILQLASTGGTYPREVLPPFFAAINPFMPITYSIDAFRVVISGGLWSHFWRDVLVLLGIAAVAIVLDVTAVASRQRFRMTDLHPPLQH</sequence>
<comment type="subcellular location">
    <subcellularLocation>
        <location evidence="1">Membrane</location>
        <topology evidence="1">Multi-pass membrane protein</topology>
    </subcellularLocation>
</comment>
<dbReference type="EMBL" id="NMVQ01000001">
    <property type="protein sequence ID" value="OYO24972.1"/>
    <property type="molecule type" value="Genomic_DNA"/>
</dbReference>
<feature type="compositionally biased region" description="Polar residues" evidence="5">
    <location>
        <begin position="227"/>
        <end position="250"/>
    </location>
</feature>
<dbReference type="InterPro" id="IPR051328">
    <property type="entry name" value="T7SS_ABC-Transporter"/>
</dbReference>
<dbReference type="Gene3D" id="1.10.287.950">
    <property type="entry name" value="Methyl-accepting chemotaxis protein"/>
    <property type="match status" value="1"/>
</dbReference>
<dbReference type="AlphaFoldDB" id="A0A255HC74"/>
<dbReference type="RefSeq" id="WP_094362179.1">
    <property type="nucleotide sequence ID" value="NZ_NMVQ01000001.1"/>
</dbReference>
<evidence type="ECO:0000256" key="2">
    <source>
        <dbReference type="ARBA" id="ARBA00022692"/>
    </source>
</evidence>
<reference evidence="8 9" key="1">
    <citation type="submission" date="2017-07" db="EMBL/GenBank/DDBJ databases">
        <title>Draft whole genome sequences of clinical Proprionibacteriaceae strains.</title>
        <authorList>
            <person name="Bernier A.-M."/>
            <person name="Bernard K."/>
            <person name="Domingo M.-C."/>
        </authorList>
    </citation>
    <scope>NUCLEOTIDE SEQUENCE [LARGE SCALE GENOMIC DNA]</scope>
    <source>
        <strain evidence="8 9">NML 130396</strain>
    </source>
</reference>
<feature type="transmembrane region" description="Helical" evidence="6">
    <location>
        <begin position="553"/>
        <end position="576"/>
    </location>
</feature>
<keyword evidence="9" id="KW-1185">Reference proteome</keyword>
<feature type="region of interest" description="Disordered" evidence="5">
    <location>
        <begin position="223"/>
        <end position="250"/>
    </location>
</feature>
<evidence type="ECO:0000313" key="8">
    <source>
        <dbReference type="EMBL" id="OYO24972.1"/>
    </source>
</evidence>
<feature type="transmembrane region" description="Helical" evidence="6">
    <location>
        <begin position="512"/>
        <end position="532"/>
    </location>
</feature>
<comment type="caution">
    <text evidence="8">The sequence shown here is derived from an EMBL/GenBank/DDBJ whole genome shotgun (WGS) entry which is preliminary data.</text>
</comment>
<keyword evidence="3 6" id="KW-1133">Transmembrane helix</keyword>
<dbReference type="PANTHER" id="PTHR43077:SF5">
    <property type="entry name" value="PHAGE INFECTION PROTEIN"/>
    <property type="match status" value="1"/>
</dbReference>
<feature type="domain" description="ABC-2 type transporter transmembrane" evidence="7">
    <location>
        <begin position="19"/>
        <end position="128"/>
    </location>
</feature>
<feature type="transmembrane region" description="Helical" evidence="6">
    <location>
        <begin position="672"/>
        <end position="691"/>
    </location>
</feature>
<proteinExistence type="predicted"/>
<dbReference type="NCBIfam" id="TIGR03057">
    <property type="entry name" value="xxxLxxG_by_4"/>
    <property type="match status" value="5"/>
</dbReference>
<dbReference type="InterPro" id="IPR017501">
    <property type="entry name" value="Phage_infect_YhgE_C"/>
</dbReference>
<evidence type="ECO:0000313" key="9">
    <source>
        <dbReference type="Proteomes" id="UP000216311"/>
    </source>
</evidence>
<evidence type="ECO:0000256" key="4">
    <source>
        <dbReference type="ARBA" id="ARBA00023136"/>
    </source>
</evidence>
<protein>
    <recommendedName>
        <fullName evidence="7">ABC-2 type transporter transmembrane domain-containing protein</fullName>
    </recommendedName>
</protein>
<keyword evidence="4 6" id="KW-0472">Membrane</keyword>